<accession>A0A392PNK6</accession>
<name>A0A392PNK6_9FABA</name>
<dbReference type="Proteomes" id="UP000265520">
    <property type="component" value="Unassembled WGS sequence"/>
</dbReference>
<proteinExistence type="predicted"/>
<reference evidence="1 2" key="1">
    <citation type="journal article" date="2018" name="Front. Plant Sci.">
        <title>Red Clover (Trifolium pratense) and Zigzag Clover (T. medium) - A Picture of Genomic Similarities and Differences.</title>
        <authorList>
            <person name="Dluhosova J."/>
            <person name="Istvanek J."/>
            <person name="Nedelnik J."/>
            <person name="Repkova J."/>
        </authorList>
    </citation>
    <scope>NUCLEOTIDE SEQUENCE [LARGE SCALE GENOMIC DNA]</scope>
    <source>
        <strain evidence="2">cv. 10/8</strain>
        <tissue evidence="1">Leaf</tissue>
    </source>
</reference>
<dbReference type="EMBL" id="LXQA010089162">
    <property type="protein sequence ID" value="MCI13668.1"/>
    <property type="molecule type" value="Genomic_DNA"/>
</dbReference>
<evidence type="ECO:0000313" key="1">
    <source>
        <dbReference type="EMBL" id="MCI13668.1"/>
    </source>
</evidence>
<comment type="caution">
    <text evidence="1">The sequence shown here is derived from an EMBL/GenBank/DDBJ whole genome shotgun (WGS) entry which is preliminary data.</text>
</comment>
<keyword evidence="2" id="KW-1185">Reference proteome</keyword>
<dbReference type="AlphaFoldDB" id="A0A392PNK6"/>
<feature type="non-terminal residue" evidence="1">
    <location>
        <position position="16"/>
    </location>
</feature>
<sequence>MDDDGDMAEMYFRENQ</sequence>
<organism evidence="1 2">
    <name type="scientific">Trifolium medium</name>
    <dbReference type="NCBI Taxonomy" id="97028"/>
    <lineage>
        <taxon>Eukaryota</taxon>
        <taxon>Viridiplantae</taxon>
        <taxon>Streptophyta</taxon>
        <taxon>Embryophyta</taxon>
        <taxon>Tracheophyta</taxon>
        <taxon>Spermatophyta</taxon>
        <taxon>Magnoliopsida</taxon>
        <taxon>eudicotyledons</taxon>
        <taxon>Gunneridae</taxon>
        <taxon>Pentapetalae</taxon>
        <taxon>rosids</taxon>
        <taxon>fabids</taxon>
        <taxon>Fabales</taxon>
        <taxon>Fabaceae</taxon>
        <taxon>Papilionoideae</taxon>
        <taxon>50 kb inversion clade</taxon>
        <taxon>NPAAA clade</taxon>
        <taxon>Hologalegina</taxon>
        <taxon>IRL clade</taxon>
        <taxon>Trifolieae</taxon>
        <taxon>Trifolium</taxon>
    </lineage>
</organism>
<protein>
    <submittedName>
        <fullName evidence="1">Uncharacterized protein</fullName>
    </submittedName>
</protein>
<evidence type="ECO:0000313" key="2">
    <source>
        <dbReference type="Proteomes" id="UP000265520"/>
    </source>
</evidence>